<feature type="chain" id="PRO_5015777536" evidence="1">
    <location>
        <begin position="21"/>
        <end position="153"/>
    </location>
</feature>
<evidence type="ECO:0000313" key="3">
    <source>
        <dbReference type="Proteomes" id="UP000238762"/>
    </source>
</evidence>
<name>A0A2T1C5L3_9CYAN</name>
<reference evidence="2 3" key="1">
    <citation type="submission" date="2018-02" db="EMBL/GenBank/DDBJ databases">
        <authorList>
            <person name="Cohen D.B."/>
            <person name="Kent A.D."/>
        </authorList>
    </citation>
    <scope>NUCLEOTIDE SEQUENCE [LARGE SCALE GENOMIC DNA]</scope>
    <source>
        <strain evidence="2 3">CCAP 1448/3</strain>
    </source>
</reference>
<dbReference type="RefSeq" id="WP_106288106.1">
    <property type="nucleotide sequence ID" value="NZ_CAWNTC010000250.1"/>
</dbReference>
<dbReference type="AlphaFoldDB" id="A0A2T1C5L3"/>
<protein>
    <submittedName>
        <fullName evidence="2">Uncharacterized protein</fullName>
    </submittedName>
</protein>
<keyword evidence="3" id="KW-1185">Reference proteome</keyword>
<accession>A0A2T1C5L3</accession>
<evidence type="ECO:0000256" key="1">
    <source>
        <dbReference type="SAM" id="SignalP"/>
    </source>
</evidence>
<sequence>MKKAFGIAILASLFATPAFAGETFVDNTDHWSNSTTNTNLHLDSYTNSIRDEKYNSWADKDYKEAKRTDGSTYSFNENYDGSSSCKSYQCEFSSEFSIASTQEAFDKFGYSHNTAGADLNGTYKETNNTRVYGTIDTVTNAYTDGHTTSAGVR</sequence>
<proteinExistence type="predicted"/>
<dbReference type="EMBL" id="PVWJ01000029">
    <property type="protein sequence ID" value="PSB03572.1"/>
    <property type="molecule type" value="Genomic_DNA"/>
</dbReference>
<gene>
    <name evidence="2" type="ORF">C7B64_07940</name>
</gene>
<evidence type="ECO:0000313" key="2">
    <source>
        <dbReference type="EMBL" id="PSB03572.1"/>
    </source>
</evidence>
<feature type="signal peptide" evidence="1">
    <location>
        <begin position="1"/>
        <end position="20"/>
    </location>
</feature>
<dbReference type="OrthoDB" id="516031at2"/>
<reference evidence="2 3" key="2">
    <citation type="submission" date="2018-03" db="EMBL/GenBank/DDBJ databases">
        <title>The ancient ancestry and fast evolution of plastids.</title>
        <authorList>
            <person name="Moore K.R."/>
            <person name="Magnabosco C."/>
            <person name="Momper L."/>
            <person name="Gold D.A."/>
            <person name="Bosak T."/>
            <person name="Fournier G.P."/>
        </authorList>
    </citation>
    <scope>NUCLEOTIDE SEQUENCE [LARGE SCALE GENOMIC DNA]</scope>
    <source>
        <strain evidence="2 3">CCAP 1448/3</strain>
    </source>
</reference>
<organism evidence="2 3">
    <name type="scientific">Merismopedia glauca CCAP 1448/3</name>
    <dbReference type="NCBI Taxonomy" id="1296344"/>
    <lineage>
        <taxon>Bacteria</taxon>
        <taxon>Bacillati</taxon>
        <taxon>Cyanobacteriota</taxon>
        <taxon>Cyanophyceae</taxon>
        <taxon>Synechococcales</taxon>
        <taxon>Merismopediaceae</taxon>
        <taxon>Merismopedia</taxon>
    </lineage>
</organism>
<keyword evidence="1" id="KW-0732">Signal</keyword>
<dbReference type="Proteomes" id="UP000238762">
    <property type="component" value="Unassembled WGS sequence"/>
</dbReference>
<comment type="caution">
    <text evidence="2">The sequence shown here is derived from an EMBL/GenBank/DDBJ whole genome shotgun (WGS) entry which is preliminary data.</text>
</comment>